<dbReference type="Pfam" id="PF02922">
    <property type="entry name" value="CBM_48"/>
    <property type="match status" value="1"/>
</dbReference>
<keyword evidence="3 5" id="KW-0326">Glycosidase</keyword>
<dbReference type="SUPFAM" id="SSF51011">
    <property type="entry name" value="Glycosyl hydrolase domain"/>
    <property type="match status" value="1"/>
</dbReference>
<dbReference type="Gene3D" id="2.60.40.10">
    <property type="entry name" value="Immunoglobulins"/>
    <property type="match status" value="1"/>
</dbReference>
<evidence type="ECO:0000313" key="6">
    <source>
        <dbReference type="Proteomes" id="UP001597045"/>
    </source>
</evidence>
<dbReference type="InterPro" id="IPR013783">
    <property type="entry name" value="Ig-like_fold"/>
</dbReference>
<evidence type="ECO:0000313" key="5">
    <source>
        <dbReference type="EMBL" id="MFD1044404.1"/>
    </source>
</evidence>
<dbReference type="InterPro" id="IPR011837">
    <property type="entry name" value="Glycogen_debranch_GlgX"/>
</dbReference>
<gene>
    <name evidence="5" type="primary">glgX</name>
    <name evidence="5" type="ORF">ACFQ1S_01740</name>
</gene>
<dbReference type="InterPro" id="IPR017853">
    <property type="entry name" value="GH"/>
</dbReference>
<evidence type="ECO:0000259" key="4">
    <source>
        <dbReference type="SMART" id="SM00642"/>
    </source>
</evidence>
<dbReference type="GO" id="GO:0120549">
    <property type="term" value="F:limit dextrin alpha-1,6-maltotetraose-hydrolase activity"/>
    <property type="evidence" value="ECO:0007669"/>
    <property type="project" value="UniProtKB-EC"/>
</dbReference>
<dbReference type="SMART" id="SM00642">
    <property type="entry name" value="Aamy"/>
    <property type="match status" value="1"/>
</dbReference>
<dbReference type="Gene3D" id="2.60.40.1180">
    <property type="entry name" value="Golgi alpha-mannosidase II"/>
    <property type="match status" value="1"/>
</dbReference>
<dbReference type="EMBL" id="JBHTIS010000048">
    <property type="protein sequence ID" value="MFD1044404.1"/>
    <property type="molecule type" value="Genomic_DNA"/>
</dbReference>
<evidence type="ECO:0000256" key="2">
    <source>
        <dbReference type="ARBA" id="ARBA00022801"/>
    </source>
</evidence>
<dbReference type="Gene3D" id="3.20.20.80">
    <property type="entry name" value="Glycosidases"/>
    <property type="match status" value="1"/>
</dbReference>
<keyword evidence="6" id="KW-1185">Reference proteome</keyword>
<dbReference type="InterPro" id="IPR004193">
    <property type="entry name" value="Glyco_hydro_13_N"/>
</dbReference>
<dbReference type="InterPro" id="IPR006047">
    <property type="entry name" value="GH13_cat_dom"/>
</dbReference>
<organism evidence="5 6">
    <name type="scientific">Kibdelosporangium lantanae</name>
    <dbReference type="NCBI Taxonomy" id="1497396"/>
    <lineage>
        <taxon>Bacteria</taxon>
        <taxon>Bacillati</taxon>
        <taxon>Actinomycetota</taxon>
        <taxon>Actinomycetes</taxon>
        <taxon>Pseudonocardiales</taxon>
        <taxon>Pseudonocardiaceae</taxon>
        <taxon>Kibdelosporangium</taxon>
    </lineage>
</organism>
<keyword evidence="2 5" id="KW-0378">Hydrolase</keyword>
<dbReference type="Proteomes" id="UP001597045">
    <property type="component" value="Unassembled WGS sequence"/>
</dbReference>
<reference evidence="6" key="1">
    <citation type="journal article" date="2019" name="Int. J. Syst. Evol. Microbiol.">
        <title>The Global Catalogue of Microorganisms (GCM) 10K type strain sequencing project: providing services to taxonomists for standard genome sequencing and annotation.</title>
        <authorList>
            <consortium name="The Broad Institute Genomics Platform"/>
            <consortium name="The Broad Institute Genome Sequencing Center for Infectious Disease"/>
            <person name="Wu L."/>
            <person name="Ma J."/>
        </authorList>
    </citation>
    <scope>NUCLEOTIDE SEQUENCE [LARGE SCALE GENOMIC DNA]</scope>
    <source>
        <strain evidence="6">JCM 31486</strain>
    </source>
</reference>
<protein>
    <submittedName>
        <fullName evidence="5">Glycogen debranching protein GlgX</fullName>
        <ecNumber evidence="5">3.2.1.196</ecNumber>
    </submittedName>
</protein>
<dbReference type="InterPro" id="IPR013780">
    <property type="entry name" value="Glyco_hydro_b"/>
</dbReference>
<name>A0ABW3M486_9PSEU</name>
<sequence>MPIWPGTPYPLGATYDGVGTNFAVFSETAYYVELCLIDRDGSETRMRLPEIDGFVHHGYVNGVGPGQRYGYRVHGPWDVIGGTLANPAKLLSDPYGKATAGELDWDDSVYGYERGFSRYRPNARDSAGYVPISVVHDPFFDWGNDRRPRTPYNESVIYQAHVRGMTISHPGLPPQLRGTYAGLVDPAVVRHLTRLGVTAVNLMPVHAFVSNRELVDRGLHDYWGYNTLGFFAPHRKYSASTGNGAEVQEFKRMVLGLHEASIEVIVDIAYGHTGEGDHLGPTLSMRGIDNPAYYRLVSDDPRYYVSHPETGNVLDVVHPQVLQLLMDSLRYWVTEMHVDGFRFSSAADPAADRLGRFFDMVQQDPVIGQVKLIGDADTSGQLLTGWTLASGVRQIGTLPWLWGQWNDSYRDVVRDFWRGRCPTAAVFATRFTGSIDLYEGRRPFASINFVTAHHGFTLADLVSYEDKHNEANGHCNADGPDDNRSWNCGVEGPTDDEAVNELRLRQRRNLVATLLLSQGVPMLLHGDEIGRTQQGNNNAYCQDNELSWMDWELAADTGFTKFIAGLLTLRRAHPVFRRRRFLHGRRLRRGDPLPDNAWFSPTGIELSEEAMRHTAVHSLVLFLNGEGIGDLGPRGELIIDDSFLLWFNAEDRDVDFSPPPAEYGSLWKVVVDTTAGIVDRGRHEVGPDAVVTVPSRSLQVLRRIEQSE</sequence>
<dbReference type="SUPFAM" id="SSF51445">
    <property type="entry name" value="(Trans)glycosidases"/>
    <property type="match status" value="1"/>
</dbReference>
<proteinExistence type="inferred from homology"/>
<feature type="domain" description="Glycosyl hydrolase family 13 catalytic" evidence="4">
    <location>
        <begin position="159"/>
        <end position="570"/>
    </location>
</feature>
<comment type="caution">
    <text evidence="5">The sequence shown here is derived from an EMBL/GenBank/DDBJ whole genome shotgun (WGS) entry which is preliminary data.</text>
</comment>
<dbReference type="InterPro" id="IPR014756">
    <property type="entry name" value="Ig_E-set"/>
</dbReference>
<evidence type="ECO:0000256" key="1">
    <source>
        <dbReference type="ARBA" id="ARBA00008061"/>
    </source>
</evidence>
<dbReference type="NCBIfam" id="TIGR02100">
    <property type="entry name" value="glgX_debranch"/>
    <property type="match status" value="1"/>
</dbReference>
<accession>A0ABW3M486</accession>
<dbReference type="CDD" id="cd02856">
    <property type="entry name" value="E_set_GDE_Isoamylase_N"/>
    <property type="match status" value="1"/>
</dbReference>
<dbReference type="SUPFAM" id="SSF81296">
    <property type="entry name" value="E set domains"/>
    <property type="match status" value="1"/>
</dbReference>
<dbReference type="CDD" id="cd11326">
    <property type="entry name" value="AmyAc_Glg_debranch"/>
    <property type="match status" value="1"/>
</dbReference>
<dbReference type="EC" id="3.2.1.196" evidence="5"/>
<dbReference type="PANTHER" id="PTHR43002">
    <property type="entry name" value="GLYCOGEN DEBRANCHING ENZYME"/>
    <property type="match status" value="1"/>
</dbReference>
<comment type="similarity">
    <text evidence="1">Belongs to the glycosyl hydrolase 13 family.</text>
</comment>
<evidence type="ECO:0000256" key="3">
    <source>
        <dbReference type="ARBA" id="ARBA00023295"/>
    </source>
</evidence>
<dbReference type="InterPro" id="IPR044505">
    <property type="entry name" value="GlgX_Isoamylase_N_E_set"/>
</dbReference>